<comment type="caution">
    <text evidence="6">The sequence shown here is derived from an EMBL/GenBank/DDBJ whole genome shotgun (WGS) entry which is preliminary data.</text>
</comment>
<dbReference type="InterPro" id="IPR051816">
    <property type="entry name" value="Glycosyl_Hydrolase_31"/>
</dbReference>
<evidence type="ECO:0000256" key="3">
    <source>
        <dbReference type="SAM" id="SignalP"/>
    </source>
</evidence>
<accession>A0A9P6GLB1</accession>
<dbReference type="GO" id="GO:0004553">
    <property type="term" value="F:hydrolase activity, hydrolyzing O-glycosyl compounds"/>
    <property type="evidence" value="ECO:0007669"/>
    <property type="project" value="InterPro"/>
</dbReference>
<dbReference type="SUPFAM" id="SSF51011">
    <property type="entry name" value="Glycosyl hydrolase domain"/>
    <property type="match status" value="1"/>
</dbReference>
<feature type="domain" description="Glycoside hydrolase family 31 TIM barrel" evidence="4">
    <location>
        <begin position="202"/>
        <end position="511"/>
    </location>
</feature>
<dbReference type="InterPro" id="IPR000322">
    <property type="entry name" value="Glyco_hydro_31_TIM"/>
</dbReference>
<name>A0A9P6GLB1_9PLEO</name>
<dbReference type="InterPro" id="IPR011013">
    <property type="entry name" value="Gal_mutarotase_sf_dom"/>
</dbReference>
<dbReference type="Proteomes" id="UP000756921">
    <property type="component" value="Unassembled WGS sequence"/>
</dbReference>
<organism evidence="6 7">
    <name type="scientific">Paraphaeosphaeria minitans</name>
    <dbReference type="NCBI Taxonomy" id="565426"/>
    <lineage>
        <taxon>Eukaryota</taxon>
        <taxon>Fungi</taxon>
        <taxon>Dikarya</taxon>
        <taxon>Ascomycota</taxon>
        <taxon>Pezizomycotina</taxon>
        <taxon>Dothideomycetes</taxon>
        <taxon>Pleosporomycetidae</taxon>
        <taxon>Pleosporales</taxon>
        <taxon>Massarineae</taxon>
        <taxon>Didymosphaeriaceae</taxon>
        <taxon>Paraphaeosphaeria</taxon>
    </lineage>
</organism>
<dbReference type="OrthoDB" id="10070917at2759"/>
<dbReference type="PANTHER" id="PTHR43863">
    <property type="entry name" value="HYDROLASE, PUTATIVE (AFU_ORTHOLOGUE AFUA_1G03140)-RELATED"/>
    <property type="match status" value="1"/>
</dbReference>
<proteinExistence type="inferred from homology"/>
<dbReference type="Pfam" id="PF01055">
    <property type="entry name" value="Glyco_hydro_31_2nd"/>
    <property type="match status" value="1"/>
</dbReference>
<dbReference type="GO" id="GO:0030246">
    <property type="term" value="F:carbohydrate binding"/>
    <property type="evidence" value="ECO:0007669"/>
    <property type="project" value="InterPro"/>
</dbReference>
<dbReference type="Gene3D" id="2.60.40.1180">
    <property type="entry name" value="Golgi alpha-mannosidase II"/>
    <property type="match status" value="1"/>
</dbReference>
<feature type="domain" description="Glycosyl hydrolase family 31 C-terminal" evidence="5">
    <location>
        <begin position="522"/>
        <end position="611"/>
    </location>
</feature>
<dbReference type="Gene3D" id="3.20.20.80">
    <property type="entry name" value="Glycosidases"/>
    <property type="match status" value="1"/>
</dbReference>
<evidence type="ECO:0000313" key="6">
    <source>
        <dbReference type="EMBL" id="KAF9736234.1"/>
    </source>
</evidence>
<evidence type="ECO:0000259" key="4">
    <source>
        <dbReference type="Pfam" id="PF01055"/>
    </source>
</evidence>
<comment type="similarity">
    <text evidence="1 2">Belongs to the glycosyl hydrolase 31 family.</text>
</comment>
<dbReference type="GO" id="GO:0005975">
    <property type="term" value="P:carbohydrate metabolic process"/>
    <property type="evidence" value="ECO:0007669"/>
    <property type="project" value="InterPro"/>
</dbReference>
<keyword evidence="2" id="KW-0326">Glycosidase</keyword>
<evidence type="ECO:0000313" key="7">
    <source>
        <dbReference type="Proteomes" id="UP000756921"/>
    </source>
</evidence>
<dbReference type="PANTHER" id="PTHR43863:SF2">
    <property type="entry name" value="MALTASE-GLUCOAMYLASE"/>
    <property type="match status" value="1"/>
</dbReference>
<sequence>MMAKILWLALSALLITVLCDYKITLTPSSALLVTDGNTTLVNNTAVLAGGQNTTVLPLKNATDGLTYAFVTPTIAKITLDTSNAFHGARFSTSEFTRFYGVWEYPFNNRIDNANVSFDLKGVGNNVGVNWSNARAPFFLTTAGYGVYADTLKMGSYDFKTPGDAQFIFNSSSLVYYIIIPKGEGGLKSVIEQYTELSARSEMPPTSGLGPTFWSDDFTQDFHGNVTNAQENIQDLVNHLYDNRIRATSIFADRPYGSGNRSWGNFDFDPVQYPDPASFIQNLTEGSGIDFQVWIANRAQYGTKLYNASFQNHWLFPDDHPVGGLGETLNLSIPTAYKYFEESLKYFPAVGVKGYKIDRGEEGEMPDYMQNEQMALFLDLAYDSMVETWGKSRFYNFARSAVDRSRAKTHVWNGDSHANFTGLAYSVASAIRSGLISFGIWGSDTGGYTRESALTPSPEVWARWMWFSAFSPVYELMLGTNHTPWYPPYDNTSILAVMKQTANLHADLLPYIRSYANDVSKTGLPIIRALFLEAEEDEQTWDVNDSYFFGSEFLVAPVVSAGGSRSVYFPVGPSNSYLEYFNKTQSYAAGTSANISSNLTSMPVFVRQGAIIPRGDVYQGNAKWIQGWTPHLRLELYPSFDVPESKFTYYGGGAETKIVLTTTEAERSATVETGGLEFNGWGVKVVWFLKGAEEGRVMDMNVRDERGSLRITNVETLF</sequence>
<gene>
    <name evidence="6" type="ORF">PMIN01_06149</name>
</gene>
<reference evidence="6" key="1">
    <citation type="journal article" date="2020" name="Mol. Plant Microbe Interact.">
        <title>Genome Sequence of the Biocontrol Agent Coniothyrium minitans strain Conio (IMI 134523).</title>
        <authorList>
            <person name="Patel D."/>
            <person name="Shittu T.A."/>
            <person name="Baroncelli R."/>
            <person name="Muthumeenakshi S."/>
            <person name="Osborne T.H."/>
            <person name="Janganan T.K."/>
            <person name="Sreenivasaprasad S."/>
        </authorList>
    </citation>
    <scope>NUCLEOTIDE SEQUENCE</scope>
    <source>
        <strain evidence="6">Conio</strain>
    </source>
</reference>
<evidence type="ECO:0000259" key="5">
    <source>
        <dbReference type="Pfam" id="PF21365"/>
    </source>
</evidence>
<dbReference type="SUPFAM" id="SSF51445">
    <property type="entry name" value="(Trans)glycosidases"/>
    <property type="match status" value="1"/>
</dbReference>
<keyword evidence="3" id="KW-0732">Signal</keyword>
<dbReference type="SUPFAM" id="SSF74650">
    <property type="entry name" value="Galactose mutarotase-like"/>
    <property type="match status" value="1"/>
</dbReference>
<dbReference type="EMBL" id="WJXW01000005">
    <property type="protein sequence ID" value="KAF9736234.1"/>
    <property type="molecule type" value="Genomic_DNA"/>
</dbReference>
<evidence type="ECO:0000256" key="1">
    <source>
        <dbReference type="ARBA" id="ARBA00007806"/>
    </source>
</evidence>
<feature type="chain" id="PRO_5040214018" evidence="3">
    <location>
        <begin position="20"/>
        <end position="717"/>
    </location>
</feature>
<evidence type="ECO:0000256" key="2">
    <source>
        <dbReference type="RuleBase" id="RU361185"/>
    </source>
</evidence>
<keyword evidence="7" id="KW-1185">Reference proteome</keyword>
<dbReference type="InterPro" id="IPR013780">
    <property type="entry name" value="Glyco_hydro_b"/>
</dbReference>
<feature type="signal peptide" evidence="3">
    <location>
        <begin position="1"/>
        <end position="19"/>
    </location>
</feature>
<dbReference type="Gene3D" id="2.60.40.1760">
    <property type="entry name" value="glycosyl hydrolase (family 31)"/>
    <property type="match status" value="1"/>
</dbReference>
<dbReference type="InterPro" id="IPR048395">
    <property type="entry name" value="Glyco_hydro_31_C"/>
</dbReference>
<keyword evidence="2 6" id="KW-0378">Hydrolase</keyword>
<dbReference type="AlphaFoldDB" id="A0A9P6GLB1"/>
<dbReference type="InterPro" id="IPR017853">
    <property type="entry name" value="GH"/>
</dbReference>
<protein>
    <submittedName>
        <fullName evidence="6">Glycosyl hydrolase family 31</fullName>
    </submittedName>
</protein>
<dbReference type="Pfam" id="PF21365">
    <property type="entry name" value="Glyco_hydro_31_3rd"/>
    <property type="match status" value="1"/>
</dbReference>